<comment type="caution">
    <text evidence="4">The sequence shown here is derived from an EMBL/GenBank/DDBJ whole genome shotgun (WGS) entry which is preliminary data.</text>
</comment>
<name>A0A9N8H9M9_9STRA</name>
<organism evidence="4 5">
    <name type="scientific">Seminavis robusta</name>
    <dbReference type="NCBI Taxonomy" id="568900"/>
    <lineage>
        <taxon>Eukaryota</taxon>
        <taxon>Sar</taxon>
        <taxon>Stramenopiles</taxon>
        <taxon>Ochrophyta</taxon>
        <taxon>Bacillariophyta</taxon>
        <taxon>Bacillariophyceae</taxon>
        <taxon>Bacillariophycidae</taxon>
        <taxon>Naviculales</taxon>
        <taxon>Naviculaceae</taxon>
        <taxon>Seminavis</taxon>
    </lineage>
</organism>
<dbReference type="FunFam" id="3.80.10.10:FF:000383">
    <property type="entry name" value="Leucine-rich repeat receptor protein kinase EMS1"/>
    <property type="match status" value="1"/>
</dbReference>
<feature type="compositionally biased region" description="Low complexity" evidence="2">
    <location>
        <begin position="114"/>
        <end position="126"/>
    </location>
</feature>
<dbReference type="OrthoDB" id="38453at2759"/>
<dbReference type="SUPFAM" id="SSF52058">
    <property type="entry name" value="L domain-like"/>
    <property type="match status" value="1"/>
</dbReference>
<dbReference type="InterPro" id="IPR052595">
    <property type="entry name" value="LRRC69/RLP"/>
</dbReference>
<sequence>MNKYDDMNKHDDSMDKDGGEINLLKIVAARANGERVSQQLEPVRLPVVVGQLEQEDTPQDDCDDEASCSQETLIRTILEQRQIQQEKSTKVALAGNKYTTGTKKKQKIKESLTAATATEDTEQAPASQPHCPGAYAVASGIELQRASTNHWSSMVGHPPPCINTTCCSHSDDDMLDEELALSPPRLVREQNMVRQVEPGAVSEPGGSECLMRDARDSTMSTSLTLTALQEEDISGLVVANPVQEDLPWAEAARKDRQHDTNRQQLKPGKCLVAVAFGIVIMVAIIAAFLGTRTTSEPAVASSSSLVSSTSAPSSIEDYVLTLLNTETLQSILEDPHSSQAQAFRWLMEDGENLPYLSVERVQQKFALATLYYSTNGDSWTTNSGWLDHSVHECEWFQAPDFAQKERLAKIYPGYLSEFFPPSEPPPKTCNENGLYQHFWLDHNNLVGSLPEELYMLTLLQTLSIGHNQLQGVLSPKIGQLTALEGFYPAGMIHEAALPSEIGLLTKLRGLLLGNSKYPETIPTELWQLTNLQTLVVLGRPNMQGSIPTEIASFSKLKWFVIEDCGLTGTLPTELGQIETLEWLMIKNNRLSGTLPTELSMIPNMLLVTLNGNDLVGKLPSELGLLTSLTTLIFRRNHFTGTVPTEIGLLTNLEIELNLRTNLMTGIVPSELGRLTGLHELYLQNNQLSGQIPSELGGLSSTLGYLHLANNSFSGAIPSELSRLQQSLHSISLDGNPMLSGAVPEAICNLNGSCVIYAQKLDPCGEPQGVFLDCTDMLCGCGCPC</sequence>
<keyword evidence="4" id="KW-0808">Transferase</keyword>
<dbReference type="Gene3D" id="3.80.10.10">
    <property type="entry name" value="Ribonuclease Inhibitor"/>
    <property type="match status" value="2"/>
</dbReference>
<dbReference type="AlphaFoldDB" id="A0A9N8H9M9"/>
<dbReference type="GO" id="GO:0016301">
    <property type="term" value="F:kinase activity"/>
    <property type="evidence" value="ECO:0007669"/>
    <property type="project" value="UniProtKB-KW"/>
</dbReference>
<dbReference type="Pfam" id="PF00560">
    <property type="entry name" value="LRR_1"/>
    <property type="match status" value="2"/>
</dbReference>
<evidence type="ECO:0000256" key="2">
    <source>
        <dbReference type="SAM" id="MobiDB-lite"/>
    </source>
</evidence>
<reference evidence="4" key="1">
    <citation type="submission" date="2020-06" db="EMBL/GenBank/DDBJ databases">
        <authorList>
            <consortium name="Plant Systems Biology data submission"/>
        </authorList>
    </citation>
    <scope>NUCLEOTIDE SEQUENCE</scope>
    <source>
        <strain evidence="4">D6</strain>
    </source>
</reference>
<keyword evidence="4" id="KW-0675">Receptor</keyword>
<evidence type="ECO:0000256" key="3">
    <source>
        <dbReference type="SAM" id="Phobius"/>
    </source>
</evidence>
<protein>
    <submittedName>
        <fullName evidence="4">LRR receptor-like serine threonine-protein kinase At4g08850</fullName>
    </submittedName>
</protein>
<keyword evidence="5" id="KW-1185">Reference proteome</keyword>
<keyword evidence="3" id="KW-0812">Transmembrane</keyword>
<dbReference type="EMBL" id="CAICTM010000282">
    <property type="protein sequence ID" value="CAB9506888.1"/>
    <property type="molecule type" value="Genomic_DNA"/>
</dbReference>
<accession>A0A9N8H9M9</accession>
<dbReference type="Proteomes" id="UP001153069">
    <property type="component" value="Unassembled WGS sequence"/>
</dbReference>
<keyword evidence="1" id="KW-0677">Repeat</keyword>
<gene>
    <name evidence="4" type="ORF">SEMRO_283_G107690.1</name>
</gene>
<keyword evidence="4" id="KW-0418">Kinase</keyword>
<dbReference type="InterPro" id="IPR032675">
    <property type="entry name" value="LRR_dom_sf"/>
</dbReference>
<feature type="region of interest" description="Disordered" evidence="2">
    <location>
        <begin position="114"/>
        <end position="133"/>
    </location>
</feature>
<feature type="transmembrane region" description="Helical" evidence="3">
    <location>
        <begin position="270"/>
        <end position="289"/>
    </location>
</feature>
<dbReference type="InterPro" id="IPR001611">
    <property type="entry name" value="Leu-rich_rpt"/>
</dbReference>
<evidence type="ECO:0000313" key="5">
    <source>
        <dbReference type="Proteomes" id="UP001153069"/>
    </source>
</evidence>
<evidence type="ECO:0000313" key="4">
    <source>
        <dbReference type="EMBL" id="CAB9506888.1"/>
    </source>
</evidence>
<proteinExistence type="predicted"/>
<keyword evidence="3" id="KW-1133">Transmembrane helix</keyword>
<dbReference type="PANTHER" id="PTHR48057">
    <property type="entry name" value="LEUCINE-RICH REPEAT SERINE/THREONINE-PROTEIN KINASE 1"/>
    <property type="match status" value="1"/>
</dbReference>
<evidence type="ECO:0000256" key="1">
    <source>
        <dbReference type="ARBA" id="ARBA00022737"/>
    </source>
</evidence>
<keyword evidence="3" id="KW-0472">Membrane</keyword>